<dbReference type="AlphaFoldDB" id="A0A4Z2FYA2"/>
<dbReference type="EMBL" id="SRLO01000799">
    <property type="protein sequence ID" value="TNN46266.1"/>
    <property type="molecule type" value="Genomic_DNA"/>
</dbReference>
<evidence type="ECO:0000313" key="2">
    <source>
        <dbReference type="Proteomes" id="UP000314294"/>
    </source>
</evidence>
<gene>
    <name evidence="1" type="ORF">EYF80_043546</name>
</gene>
<evidence type="ECO:0000313" key="1">
    <source>
        <dbReference type="EMBL" id="TNN46266.1"/>
    </source>
</evidence>
<dbReference type="Proteomes" id="UP000314294">
    <property type="component" value="Unassembled WGS sequence"/>
</dbReference>
<name>A0A4Z2FYA2_9TELE</name>
<dbReference type="OrthoDB" id="8973323at2759"/>
<reference evidence="1 2" key="1">
    <citation type="submission" date="2019-03" db="EMBL/GenBank/DDBJ databases">
        <title>First draft genome of Liparis tanakae, snailfish: a comprehensive survey of snailfish specific genes.</title>
        <authorList>
            <person name="Kim W."/>
            <person name="Song I."/>
            <person name="Jeong J.-H."/>
            <person name="Kim D."/>
            <person name="Kim S."/>
            <person name="Ryu S."/>
            <person name="Song J.Y."/>
            <person name="Lee S.K."/>
        </authorList>
    </citation>
    <scope>NUCLEOTIDE SEQUENCE [LARGE SCALE GENOMIC DNA]</scope>
    <source>
        <tissue evidence="1">Muscle</tissue>
    </source>
</reference>
<organism evidence="1 2">
    <name type="scientific">Liparis tanakae</name>
    <name type="common">Tanaka's snailfish</name>
    <dbReference type="NCBI Taxonomy" id="230148"/>
    <lineage>
        <taxon>Eukaryota</taxon>
        <taxon>Metazoa</taxon>
        <taxon>Chordata</taxon>
        <taxon>Craniata</taxon>
        <taxon>Vertebrata</taxon>
        <taxon>Euteleostomi</taxon>
        <taxon>Actinopterygii</taxon>
        <taxon>Neopterygii</taxon>
        <taxon>Teleostei</taxon>
        <taxon>Neoteleostei</taxon>
        <taxon>Acanthomorphata</taxon>
        <taxon>Eupercaria</taxon>
        <taxon>Perciformes</taxon>
        <taxon>Cottioidei</taxon>
        <taxon>Cottales</taxon>
        <taxon>Liparidae</taxon>
        <taxon>Liparis</taxon>
    </lineage>
</organism>
<sequence length="357" mass="39372">MDNVAAAYRWLRQNQSHKCPKCCDAVLVYQVDKSKSLPPGLHVYRTPPSHFGCTAERPSTVVDQFNFCSRDHLGSLEGVPSSITIAMYPGRENFSALYVINSRLAIPVPEYGNRLFGEARALGLIEPCSTMNAIACVHHEVAMRTEQACVIDLRWRGFDTKTACIKAIPRVRGLHAVVWSNHSGDIQAIECTVLTWLLGLANELPSEVQLIDYKGEELGVRYILMGTETFPGVLPEPPGANACFFIHTYFIGDVTLATKAIGEAPGTRRRMGSPCPNGATFTRWYSLPVAVGHCQPRPFSCGVRDGRVPKITEDFKGLLLKWASGKDGTSCLALAVQHTVEDGQEHTWTDITGRKQR</sequence>
<keyword evidence="2" id="KW-1185">Reference proteome</keyword>
<protein>
    <submittedName>
        <fullName evidence="1">Uncharacterized protein</fullName>
    </submittedName>
</protein>
<proteinExistence type="predicted"/>
<comment type="caution">
    <text evidence="1">The sequence shown here is derived from an EMBL/GenBank/DDBJ whole genome shotgun (WGS) entry which is preliminary data.</text>
</comment>
<accession>A0A4Z2FYA2</accession>